<sequence>MLESLAANILNRFIGAYIENFDNNKLNIGIWSGDVKLRDLRLRKESLDELRLPIDVQFGHLGELTLQIPWSNLKSKPVKIVIDSVYLLATPNDPSKFDPEEQERRAQKLKQDKLDQLEMLANSKPMKSDEDERELDQQGIEKNESFVESLLTKITDNVQVTIKNIHVRYEDFDVFTNRPYSVGFTLGELSAVSTDSNWVPNFISSITLYTHKLLTLDSFALYWNTETTSISDPDPEVLLGRFKESLDNRSDHQYILEPVSGLGHVTLNKVGTTETAPHVALKLFFEEFGVNLDGDQYRDFLWTASQYHLYLKTRKFRKLRPKCTVKEDPLKWMQYTAKCILQEVHEKNRKWSWKYFESRRDQRKLYIKLWKEKLEGKQLIDDKLEQFEKLEYELSYPDIRFYRSLARREFRKEKATSPSNTLSNQTEKNTSGGWLSMIWGPSKKDTQVDESKDQLELTEEQRKELYDVIDFDEKQAITEAVEIPKDRVKLEVSSVLQKGFLAIKRTQTSKNLCEVVFEGCYSEFFQRPDSFLARFQLDELRVEDGTENTLYKHIVNVKPLGDPEVVAHTPEGKREPFFQLAFENNPLDGSADSSLTARMKSMTIFHNPKLIEDVARFFTPPKIHLETVGAIINAAESTLEDFTMQTRIGLQYALEEHKTINLKLNMQSPLIIIPLDPSSWKSPVAVLDAGHISVTSDLVDPSKYQEVTDKVSKQYDDNDWKTLKDLMYDKFTLKIQDAQVLVGQNIKSTISQLHGNSSNVSATILDNLNMNFSLGVSIAQSVISLPRFKIGGDVPRFRVALNNFQYKVIMQLLENAIPDLDNISEDAETTKENGFSVANNNESTEKFSYEVPDDVSSAGSDDKPTVSTQKLFVFNFTLDTIEVSLLRCDDASTFVSETLIRIIGKKVQLDLFKTSKQLHVDLSLLDINVEDFIEQSGENEFKYLLSSDNFEEHEVVNKRGNLFTLSYDKTQRIVPLNGEQIICFDQDIDLNIADVKFVITRRSILTLLNYALNTFTDVNPPETPADQLRHNDDTEQMLAPETINVRIKMDSIIAVLNDDGIKLATTKLSEADIGIVVFPERLKVSAKIGGLSLFDEVNEGVSRSSVLRNLISFEGNDLAELEYETFDPAINSKEYSATLKLRTGSMKIVFVEGPFNNIIKFLSQFQRMKYIYDNARDAALNQASSIDNSTKILFDVLIKAPTVVLPKAIDPTNDRFETITAFLGELYASNKFIEERSNVVQLIDLGIRSTKVTSKFYTKDQREQLFEIIDKLELKLHLNYCDEYIKERPICVVNGGLEGSEMNLTELQCRYIMELMAVIPKVFQFDSDYEDENFEALRNDAENMNKEIRGTNVERVEEEQPKSAEKEVIPSDHTKLDFTFDVAQIALTIYDHTDMVTSLDKSSLSQISLNDTHLLFTLKENNDFSSELRTRSFIVEDSREIKDNKFTKILSTAQDSDYQFMASAFSKAGSKSATLAIDSPKTILALDYLVALKSFVDTGFISSANPALQNVQLSTMSNESPEEEESESVSVESQDQLAVKQDENEEAFKFTINVVDVSVILLADPSLDTTEAIVFNVEQMLFDSHRTQSLSLKNIGMFLCRMDQFDTNRLRILDNFSTSLTVDDRNSSELNRLTSIKLHIDPLLLRLSVRDIRLAISIVNKAIDLMGQQDKEPDKSTTAPGVQYISFTKEFKRKLSQYAPTIISTISQTSVRSYKVKNKAQVVVRDESLVANFEGLRCVLIGDVYELPVLDMNVKPFDVVAKNWSTDLEAFSNLESFVNIFNYSSSAWEPLIEPWPLGFHVKKSRKLAKGDSDKFVVNISSTDKAEITMTSRSLALLNQVATFLTDDIPLQPRGENSPYRILNHTGYNIKVWIEGSESNRLTSIANGDEVSWVFEDWRTLRESLSVDSMKGFIGIELEDSPYEKLQQVSLQTIGEEIFTLQPARGNFHNRLVVTITLGEDSVKHVVIRSTVKVTNTTQVKIRIGLNSDPKSSVPQKSFTINPDETYAIPIDNVLNDSIFVKPEGLDSSFGWSSNSTTWKTLRNETVSFACTEEEGKERANFYFQAYAIVNENYALAKVYPQMEIVISPPLELINLLPYDLSYRIYDKSSKKDWRNFLKQGNSSAVHVVKLDHFLLLSLKPLDCGIDKSDFCIINSPKNSDFKPETRVTTRGTDGQRLHLNLHYSKIHSDYAGVKITIFSPYVVLNRTSEDLFLSEGYNTMKSFVSDSQTDKHRLVKKALPKMFSFDRDNWNGNRATIRLSDSEVSRKVGLDTVGQSVNVDVPCNTRGYEKNLSVTIGEGSGKYWLSKVVTVAPRYIFTNKIESTVILQEYGTGKQLKVRPGSSIPLYNLRTGRKKQLTLGLDDGSTQLSSPFNINDIGEIYLKILKHNNDYILTKINILLENGSLFITIIDANGKWPFSMRNFSDSEFIFYQSNPMINEEGILEDPSYRFKPIYYRLPPKSVMPYTWDYPAGSMKELIIRSHNAERHVQLQEIGSLKPMVLPATSTEEKSIVDLNVVADGPTQSLVISNYDSSKSMYKLHSKSESSTTVADKFETIDSENDYFFQLIVNLEGAGFSFINNRQQELCYLTLRSLEVRYNESDIYQNLSFKLKWFQLDNQLYGGIYPIVLYPSVLPNSNKDINNHPAWSASISKVKDESHGVTLIKYATILLQEFTLEIDEDFLFAVLDALKVPGKAKVEDKLCDNDLDLPTLDKNVSDSDIYFEALHFQPMQMNLSFVRTEHINADEVSNSDNALSFFLNILTMAIGNINYAPVRLNALLIENVRVPVPLLLQLIQTHYGQAFLYQVYKILGSADFLGNPVGLFNNLSSGFLDIFYEPYMGFVMNDRPQELGIGLAKGSLSFVKKSVFGLSDSFAKFTGSMAKGLTAATLDTSFQERRRLNQRRNKSKHGFLGFSAGASSLFESVSSGITGLTDAPSQGAATDGASGFLKGIGKGLIGLPTKTAIGFFDLASNVGEGIRSTTTAFDGEGIEKVRLPRFVAQNSPISPYSERDAQGQFWLKSANGGQFFNDKYLTHAVLPGGEYVVVISYTHIILVSIADLSVSRSIEMKQIKSILVDSTGLQIKLTERDSKSEATEMFIPLPEQKTRREVYQKLSIAVQDFNKRCQVIL</sequence>
<evidence type="ECO:0000313" key="9">
    <source>
        <dbReference type="EMBL" id="CAY67580.1"/>
    </source>
</evidence>
<dbReference type="GO" id="GO:0032120">
    <property type="term" value="P:ascospore-type prospore membrane formation"/>
    <property type="evidence" value="ECO:0007669"/>
    <property type="project" value="EnsemblFungi"/>
</dbReference>
<dbReference type="GO" id="GO:0005543">
    <property type="term" value="F:phospholipid binding"/>
    <property type="evidence" value="ECO:0007669"/>
    <property type="project" value="EnsemblFungi"/>
</dbReference>
<dbReference type="InterPro" id="IPR026847">
    <property type="entry name" value="VPS13"/>
</dbReference>
<dbReference type="eggNOG" id="KOG1809">
    <property type="taxonomic scope" value="Eukaryota"/>
</dbReference>
<evidence type="ECO:0000256" key="4">
    <source>
        <dbReference type="PIRNR" id="PIRNR037235"/>
    </source>
</evidence>
<accession>C4QWF7</accession>
<comment type="similarity">
    <text evidence="1 4">Belongs to the VPS13 family.</text>
</comment>
<evidence type="ECO:0000259" key="8">
    <source>
        <dbReference type="Pfam" id="PF25037"/>
    </source>
</evidence>
<dbReference type="Pfam" id="PF25036">
    <property type="entry name" value="VPS13_VAB"/>
    <property type="match status" value="1"/>
</dbReference>
<dbReference type="KEGG" id="ppa:PAS_chr1-1_0211"/>
<evidence type="ECO:0000256" key="5">
    <source>
        <dbReference type="SAM" id="MobiDB-lite"/>
    </source>
</evidence>
<dbReference type="GO" id="GO:0005798">
    <property type="term" value="C:Golgi-associated vesicle"/>
    <property type="evidence" value="ECO:0007669"/>
    <property type="project" value="EnsemblFungi"/>
</dbReference>
<dbReference type="InterPro" id="IPR026854">
    <property type="entry name" value="VPS13_N"/>
</dbReference>
<comment type="function">
    <text evidence="4">Mediates the transfer of lipids between membranes at organelle contact sites. May play a role in mitochondrial lipid homeostasis.</text>
</comment>
<organism evidence="9 10">
    <name type="scientific">Komagataella phaffii (strain GS115 / ATCC 20864)</name>
    <name type="common">Yeast</name>
    <name type="synonym">Pichia pastoris</name>
    <dbReference type="NCBI Taxonomy" id="644223"/>
    <lineage>
        <taxon>Eukaryota</taxon>
        <taxon>Fungi</taxon>
        <taxon>Dikarya</taxon>
        <taxon>Ascomycota</taxon>
        <taxon>Saccharomycotina</taxon>
        <taxon>Pichiomycetes</taxon>
        <taxon>Pichiales</taxon>
        <taxon>Pichiaceae</taxon>
        <taxon>Komagataella</taxon>
    </lineage>
</organism>
<feature type="region of interest" description="Disordered" evidence="5">
    <location>
        <begin position="413"/>
        <end position="434"/>
    </location>
</feature>
<dbReference type="GO" id="GO:0005628">
    <property type="term" value="C:prospore membrane"/>
    <property type="evidence" value="ECO:0007669"/>
    <property type="project" value="EnsemblFungi"/>
</dbReference>
<keyword evidence="10" id="KW-1185">Reference proteome</keyword>
<dbReference type="RefSeq" id="XP_002489861.1">
    <property type="nucleotide sequence ID" value="XM_002489816.1"/>
</dbReference>
<dbReference type="OrthoDB" id="428159at2759"/>
<dbReference type="Proteomes" id="UP000000314">
    <property type="component" value="Chromosome 1"/>
</dbReference>
<dbReference type="InterPro" id="IPR017148">
    <property type="entry name" value="VPS13_fungi"/>
</dbReference>
<evidence type="ECO:0000256" key="3">
    <source>
        <dbReference type="ARBA" id="ARBA00023055"/>
    </source>
</evidence>
<evidence type="ECO:0000256" key="1">
    <source>
        <dbReference type="ARBA" id="ARBA00006545"/>
    </source>
</evidence>
<dbReference type="GO" id="GO:0007005">
    <property type="term" value="P:mitochondrion organization"/>
    <property type="evidence" value="ECO:0007669"/>
    <property type="project" value="EnsemblFungi"/>
</dbReference>
<dbReference type="GO" id="GO:0071561">
    <property type="term" value="C:nucleus-vacuole junction"/>
    <property type="evidence" value="ECO:0007669"/>
    <property type="project" value="EnsemblFungi"/>
</dbReference>
<dbReference type="GO" id="GO:0045053">
    <property type="term" value="P:protein retention in Golgi apparatus"/>
    <property type="evidence" value="ECO:0007669"/>
    <property type="project" value="UniProtKB-UniRule"/>
</dbReference>
<dbReference type="GO" id="GO:0005777">
    <property type="term" value="C:peroxisome"/>
    <property type="evidence" value="ECO:0007669"/>
    <property type="project" value="EnsemblFungi"/>
</dbReference>
<dbReference type="GeneID" id="8196714"/>
<keyword evidence="3 4" id="KW-0445">Lipid transport</keyword>
<dbReference type="EMBL" id="FN392319">
    <property type="protein sequence ID" value="CAY67580.1"/>
    <property type="molecule type" value="Genomic_DNA"/>
</dbReference>
<proteinExistence type="inferred from homology"/>
<dbReference type="InParanoid" id="C4QWF7"/>
<dbReference type="PANTHER" id="PTHR16166">
    <property type="entry name" value="VACUOLAR PROTEIN SORTING-ASSOCIATED PROTEIN VPS13"/>
    <property type="match status" value="1"/>
</dbReference>
<dbReference type="GO" id="GO:0005829">
    <property type="term" value="C:cytosol"/>
    <property type="evidence" value="ECO:0007669"/>
    <property type="project" value="GOC"/>
</dbReference>
<dbReference type="GO" id="GO:0045324">
    <property type="term" value="P:late endosome to vacuole transport"/>
    <property type="evidence" value="ECO:0007669"/>
    <property type="project" value="UniProtKB-UniRule"/>
</dbReference>
<dbReference type="FunCoup" id="C4QWF7">
    <property type="interactions" value="747"/>
</dbReference>
<dbReference type="Pfam" id="PF12624">
    <property type="entry name" value="VPS13_N"/>
    <property type="match status" value="1"/>
</dbReference>
<feature type="domain" description="Intermembrane lipid transfer protein VPS13-like C-terminal" evidence="8">
    <location>
        <begin position="2992"/>
        <end position="3101"/>
    </location>
</feature>
<dbReference type="GO" id="GO:0061709">
    <property type="term" value="P:reticulophagy"/>
    <property type="evidence" value="ECO:0007669"/>
    <property type="project" value="EnsemblFungi"/>
</dbReference>
<dbReference type="GO" id="GO:0036258">
    <property type="term" value="P:multivesicular body assembly"/>
    <property type="evidence" value="ECO:0007669"/>
    <property type="project" value="EnsemblFungi"/>
</dbReference>
<evidence type="ECO:0000256" key="2">
    <source>
        <dbReference type="ARBA" id="ARBA00022448"/>
    </source>
</evidence>
<dbReference type="STRING" id="644223.C4QWF7"/>
<reference evidence="9 10" key="1">
    <citation type="journal article" date="2009" name="Nat. Biotechnol.">
        <title>Genome sequence of the recombinant protein production host Pichia pastoris.</title>
        <authorList>
            <person name="De Schutter K."/>
            <person name="Lin Y.C."/>
            <person name="Tiels P."/>
            <person name="Van Hecke A."/>
            <person name="Glinka S."/>
            <person name="Weber-Lehmann J."/>
            <person name="Rouze P."/>
            <person name="Van de Peer Y."/>
            <person name="Callewaert N."/>
        </authorList>
    </citation>
    <scope>NUCLEOTIDE SEQUENCE [LARGE SCALE GENOMIC DNA]</scope>
    <source>
        <strain evidence="10">GS115 / ATCC 20864</strain>
    </source>
</reference>
<dbReference type="HOGENOM" id="CLU_000135_0_0_1"/>
<dbReference type="GO" id="GO:0005794">
    <property type="term" value="C:Golgi apparatus"/>
    <property type="evidence" value="ECO:0007669"/>
    <property type="project" value="UniProtKB-UniRule"/>
</dbReference>
<feature type="compositionally biased region" description="Polar residues" evidence="5">
    <location>
        <begin position="416"/>
        <end position="433"/>
    </location>
</feature>
<dbReference type="GO" id="GO:0005774">
    <property type="term" value="C:vacuolar membrane"/>
    <property type="evidence" value="ECO:0007669"/>
    <property type="project" value="EnsemblFungi"/>
</dbReference>
<dbReference type="GO" id="GO:0006895">
    <property type="term" value="P:Golgi to endosome transport"/>
    <property type="evidence" value="ECO:0007669"/>
    <property type="project" value="EnsemblFungi"/>
</dbReference>
<name>C4QWF7_KOMPG</name>
<dbReference type="SMR" id="C4QWF7"/>
<dbReference type="OMA" id="SGWRPIR"/>
<evidence type="ECO:0000259" key="6">
    <source>
        <dbReference type="Pfam" id="PF12624"/>
    </source>
</evidence>
<dbReference type="PIRSF" id="PIRSF037235">
    <property type="entry name" value="VPS13_fungi"/>
    <property type="match status" value="1"/>
</dbReference>
<keyword evidence="4" id="KW-0333">Golgi apparatus</keyword>
<evidence type="ECO:0000313" key="10">
    <source>
        <dbReference type="Proteomes" id="UP000000314"/>
    </source>
</evidence>
<feature type="domain" description="Vacuolar protein sorting-associated protein 13 VPS13 adaptor binding" evidence="7">
    <location>
        <begin position="1896"/>
        <end position="2472"/>
    </location>
</feature>
<dbReference type="GO" id="GO:0120014">
    <property type="term" value="F:phospholipid transfer activity"/>
    <property type="evidence" value="ECO:0007669"/>
    <property type="project" value="EnsemblFungi"/>
</dbReference>
<dbReference type="GO" id="GO:0090083">
    <property type="term" value="P:regulation of inclusion body assembly"/>
    <property type="evidence" value="ECO:0007669"/>
    <property type="project" value="EnsemblFungi"/>
</dbReference>
<feature type="region of interest" description="Disordered" evidence="5">
    <location>
        <begin position="1515"/>
        <end position="1536"/>
    </location>
</feature>
<dbReference type="GO" id="GO:0005741">
    <property type="term" value="C:mitochondrial outer membrane"/>
    <property type="evidence" value="ECO:0007669"/>
    <property type="project" value="EnsemblFungi"/>
</dbReference>
<dbReference type="InterPro" id="IPR056748">
    <property type="entry name" value="VPS13-like_C"/>
</dbReference>
<dbReference type="GO" id="GO:1990816">
    <property type="term" value="C:vacuole-mitochondrion membrane contact site"/>
    <property type="evidence" value="ECO:0007669"/>
    <property type="project" value="EnsemblFungi"/>
</dbReference>
<dbReference type="InterPro" id="IPR009543">
    <property type="entry name" value="VPS13_VAB"/>
</dbReference>
<gene>
    <name evidence="9" type="ordered locus">PAS_chr1-1_0211</name>
</gene>
<feature type="domain" description="Chorein N-terminal" evidence="6">
    <location>
        <begin position="1"/>
        <end position="1202"/>
    </location>
</feature>
<protein>
    <recommendedName>
        <fullName evidence="4">Vacuolar protein sorting-associated protein</fullName>
    </recommendedName>
</protein>
<dbReference type="GO" id="GO:0010008">
    <property type="term" value="C:endosome membrane"/>
    <property type="evidence" value="ECO:0007669"/>
    <property type="project" value="EnsemblFungi"/>
</dbReference>
<evidence type="ECO:0000259" key="7">
    <source>
        <dbReference type="Pfam" id="PF25036"/>
    </source>
</evidence>
<dbReference type="Pfam" id="PF25037">
    <property type="entry name" value="VPS13_C"/>
    <property type="match status" value="1"/>
</dbReference>
<keyword evidence="2 4" id="KW-0813">Transport</keyword>
<dbReference type="GO" id="GO:0006623">
    <property type="term" value="P:protein targeting to vacuole"/>
    <property type="evidence" value="ECO:0007669"/>
    <property type="project" value="EnsemblFungi"/>
</dbReference>
<dbReference type="PANTHER" id="PTHR16166:SF93">
    <property type="entry name" value="INTERMEMBRANE LIPID TRANSFER PROTEIN VPS13"/>
    <property type="match status" value="1"/>
</dbReference>
<dbReference type="GO" id="GO:0005770">
    <property type="term" value="C:late endosome"/>
    <property type="evidence" value="ECO:0007669"/>
    <property type="project" value="EnsemblFungi"/>
</dbReference>
<dbReference type="GO" id="GO:0009267">
    <property type="term" value="P:cellular response to starvation"/>
    <property type="evidence" value="ECO:0007669"/>
    <property type="project" value="EnsemblFungi"/>
</dbReference>